<keyword evidence="2" id="KW-1185">Reference proteome</keyword>
<accession>A0AB34FCL5</accession>
<dbReference type="AlphaFoldDB" id="A0AB34FCL5"/>
<gene>
    <name evidence="1" type="ORF">O9K51_10741</name>
</gene>
<evidence type="ECO:0000313" key="1">
    <source>
        <dbReference type="EMBL" id="KAJ6436773.1"/>
    </source>
</evidence>
<evidence type="ECO:0000313" key="2">
    <source>
        <dbReference type="Proteomes" id="UP001163105"/>
    </source>
</evidence>
<sequence length="334" mass="38170">METTTDQRQTDSLRIAVEAMNAQTAATTALIFAVTRLVEAIAPGGVAPALRLACDLKLGTPRPRWFYRYWIKKSDKDPNPGDDHRARDPTWALDSYREVALHFAEFHADEYNHKGTALISGTTDVIRALKGIYEDYEKADLKTRDPTKFMITIIHTTEYYLARELIDHLDKAGLWYHLSSEARQRLELRPHLHESEVVFLHKIRKDDIKLEVSLQGLDKTGIWSCIPELQERDKGKRIFPKLIRRRILENSDWKSTTAAHRFKDIYSMLTQNGSTRSTDSLVMAQALLVDDERLRSLDGSINDEGEGILQDEIIASRTVPIVLRGRKQDVGFAD</sequence>
<reference evidence="1" key="1">
    <citation type="submission" date="2023-01" db="EMBL/GenBank/DDBJ databases">
        <title>The growth and conidiation of Purpureocillium lavendulum are regulated by nitrogen source and histone H3K14 acetylation.</title>
        <authorList>
            <person name="Tang P."/>
            <person name="Han J."/>
            <person name="Zhang C."/>
            <person name="Tang P."/>
            <person name="Qi F."/>
            <person name="Zhang K."/>
            <person name="Liang L."/>
        </authorList>
    </citation>
    <scope>NUCLEOTIDE SEQUENCE</scope>
    <source>
        <strain evidence="1">YMF1.00683</strain>
    </source>
</reference>
<dbReference type="Proteomes" id="UP001163105">
    <property type="component" value="Unassembled WGS sequence"/>
</dbReference>
<proteinExistence type="predicted"/>
<name>A0AB34FCL5_9HYPO</name>
<organism evidence="1 2">
    <name type="scientific">Purpureocillium lavendulum</name>
    <dbReference type="NCBI Taxonomy" id="1247861"/>
    <lineage>
        <taxon>Eukaryota</taxon>
        <taxon>Fungi</taxon>
        <taxon>Dikarya</taxon>
        <taxon>Ascomycota</taxon>
        <taxon>Pezizomycotina</taxon>
        <taxon>Sordariomycetes</taxon>
        <taxon>Hypocreomycetidae</taxon>
        <taxon>Hypocreales</taxon>
        <taxon>Ophiocordycipitaceae</taxon>
        <taxon>Purpureocillium</taxon>
    </lineage>
</organism>
<comment type="caution">
    <text evidence="1">The sequence shown here is derived from an EMBL/GenBank/DDBJ whole genome shotgun (WGS) entry which is preliminary data.</text>
</comment>
<protein>
    <submittedName>
        <fullName evidence="1">Uncharacterized protein</fullName>
    </submittedName>
</protein>
<dbReference type="EMBL" id="JAQHRD010000017">
    <property type="protein sequence ID" value="KAJ6436773.1"/>
    <property type="molecule type" value="Genomic_DNA"/>
</dbReference>